<evidence type="ECO:0000313" key="3">
    <source>
        <dbReference type="Proteomes" id="UP000600946"/>
    </source>
</evidence>
<evidence type="ECO:0008006" key="4">
    <source>
        <dbReference type="Google" id="ProtNLM"/>
    </source>
</evidence>
<evidence type="ECO:0000313" key="2">
    <source>
        <dbReference type="EMBL" id="GGY67142.1"/>
    </source>
</evidence>
<gene>
    <name evidence="2" type="ORF">GCM10010326_72130</name>
</gene>
<comment type="caution">
    <text evidence="2">The sequence shown here is derived from an EMBL/GenBank/DDBJ whole genome shotgun (WGS) entry which is preliminary data.</text>
</comment>
<name>A0ABQ3AV91_9ACTN</name>
<sequence length="119" mass="12374">MLADLHVPDAAFGDEAADEALADAEAFGGLGDAEETISHGRPPPPHEGGAGGRRAALLGGASKVLPRLVGYGGNSNEAGYIQGRVGSLDRDEGFRARANFTECAWAAAEIRLRAFRDLL</sequence>
<reference evidence="3" key="1">
    <citation type="journal article" date="2019" name="Int. J. Syst. Evol. Microbiol.">
        <title>The Global Catalogue of Microorganisms (GCM) 10K type strain sequencing project: providing services to taxonomists for standard genome sequencing and annotation.</title>
        <authorList>
            <consortium name="The Broad Institute Genomics Platform"/>
            <consortium name="The Broad Institute Genome Sequencing Center for Infectious Disease"/>
            <person name="Wu L."/>
            <person name="Ma J."/>
        </authorList>
    </citation>
    <scope>NUCLEOTIDE SEQUENCE [LARGE SCALE GENOMIC DNA]</scope>
    <source>
        <strain evidence="3">JCM 4594</strain>
    </source>
</reference>
<dbReference type="Proteomes" id="UP000600946">
    <property type="component" value="Unassembled WGS sequence"/>
</dbReference>
<accession>A0ABQ3AV91</accession>
<dbReference type="EMBL" id="BMUU01000019">
    <property type="protein sequence ID" value="GGY67142.1"/>
    <property type="molecule type" value="Genomic_DNA"/>
</dbReference>
<protein>
    <recommendedName>
        <fullName evidence="4">Transposase</fullName>
    </recommendedName>
</protein>
<evidence type="ECO:0000256" key="1">
    <source>
        <dbReference type="SAM" id="MobiDB-lite"/>
    </source>
</evidence>
<organism evidence="2 3">
    <name type="scientific">Streptomyces xanthochromogenes</name>
    <dbReference type="NCBI Taxonomy" id="67384"/>
    <lineage>
        <taxon>Bacteria</taxon>
        <taxon>Bacillati</taxon>
        <taxon>Actinomycetota</taxon>
        <taxon>Actinomycetes</taxon>
        <taxon>Kitasatosporales</taxon>
        <taxon>Streptomycetaceae</taxon>
        <taxon>Streptomyces</taxon>
    </lineage>
</organism>
<feature type="region of interest" description="Disordered" evidence="1">
    <location>
        <begin position="32"/>
        <end position="54"/>
    </location>
</feature>
<keyword evidence="3" id="KW-1185">Reference proteome</keyword>
<proteinExistence type="predicted"/>